<evidence type="ECO:0000259" key="5">
    <source>
        <dbReference type="Pfam" id="PF08545"/>
    </source>
</evidence>
<dbReference type="PANTHER" id="PTHR34069">
    <property type="entry name" value="3-OXOACYL-[ACYL-CARRIER-PROTEIN] SYNTHASE 3"/>
    <property type="match status" value="1"/>
</dbReference>
<dbReference type="RefSeq" id="WP_313762698.1">
    <property type="nucleotide sequence ID" value="NZ_BAAAVH010000110.1"/>
</dbReference>
<dbReference type="Pfam" id="PF08541">
    <property type="entry name" value="ACP_syn_III_C"/>
    <property type="match status" value="1"/>
</dbReference>
<evidence type="ECO:0000313" key="6">
    <source>
        <dbReference type="EMBL" id="MFC5884392.1"/>
    </source>
</evidence>
<dbReference type="PANTHER" id="PTHR34069:SF2">
    <property type="entry name" value="BETA-KETOACYL-[ACYL-CARRIER-PROTEIN] SYNTHASE III"/>
    <property type="match status" value="1"/>
</dbReference>
<keyword evidence="7" id="KW-1185">Reference proteome</keyword>
<evidence type="ECO:0000259" key="4">
    <source>
        <dbReference type="Pfam" id="PF08541"/>
    </source>
</evidence>
<feature type="domain" description="Beta-ketoacyl-[acyl-carrier-protein] synthase III C-terminal" evidence="4">
    <location>
        <begin position="248"/>
        <end position="337"/>
    </location>
</feature>
<keyword evidence="1" id="KW-0963">Cytoplasm</keyword>
<comment type="caution">
    <text evidence="6">The sequence shown here is derived from an EMBL/GenBank/DDBJ whole genome shotgun (WGS) entry which is preliminary data.</text>
</comment>
<sequence>MTYGITAFGYALGEPCEVEEHAPRYTGDLKRIRDSGYHRFHRAPDGVGLTDLAERAGRDALERAGVAAEEVDLVVLAMADIPEYLYWDPAAATQAKLGARRAEALLVNQACSSGVMGFDAAAGKFATHPDYRTALLITVNRVCEQYWNRMESSTAITSDGAVAAVLRRGHERCRWLATEVITDGRWVDVAYLPGGGAARPVTPEHPDPGVLGNPVALMDAFLGGDLRAKLRFMRQTRDNNLAVLAAACRRAGVPVEDVRHVLHMNGTADGLAEAARDYGVPLEHTNAAIALDHGHFGCADQLLSLGRLLEAGALPAGEPVALTSTGNGMHWACTLLRV</sequence>
<proteinExistence type="predicted"/>
<dbReference type="InterPro" id="IPR013747">
    <property type="entry name" value="ACP_syn_III_C"/>
</dbReference>
<dbReference type="Gene3D" id="3.40.47.10">
    <property type="match status" value="2"/>
</dbReference>
<name>A0ABW1ER13_9ACTN</name>
<evidence type="ECO:0000256" key="2">
    <source>
        <dbReference type="ARBA" id="ARBA00022679"/>
    </source>
</evidence>
<dbReference type="InterPro" id="IPR016039">
    <property type="entry name" value="Thiolase-like"/>
</dbReference>
<gene>
    <name evidence="6" type="ORF">ACFP0N_05245</name>
</gene>
<accession>A0ABW1ER13</accession>
<dbReference type="EMBL" id="JBHSOD010000004">
    <property type="protein sequence ID" value="MFC5884392.1"/>
    <property type="molecule type" value="Genomic_DNA"/>
</dbReference>
<evidence type="ECO:0000256" key="1">
    <source>
        <dbReference type="ARBA" id="ARBA00022490"/>
    </source>
</evidence>
<dbReference type="InterPro" id="IPR013751">
    <property type="entry name" value="ACP_syn_III_N"/>
</dbReference>
<evidence type="ECO:0000256" key="3">
    <source>
        <dbReference type="ARBA" id="ARBA00023315"/>
    </source>
</evidence>
<dbReference type="Pfam" id="PF08545">
    <property type="entry name" value="ACP_syn_III"/>
    <property type="match status" value="1"/>
</dbReference>
<evidence type="ECO:0000313" key="7">
    <source>
        <dbReference type="Proteomes" id="UP001596067"/>
    </source>
</evidence>
<dbReference type="Proteomes" id="UP001596067">
    <property type="component" value="Unassembled WGS sequence"/>
</dbReference>
<reference evidence="7" key="1">
    <citation type="journal article" date="2019" name="Int. J. Syst. Evol. Microbiol.">
        <title>The Global Catalogue of Microorganisms (GCM) 10K type strain sequencing project: providing services to taxonomists for standard genome sequencing and annotation.</title>
        <authorList>
            <consortium name="The Broad Institute Genomics Platform"/>
            <consortium name="The Broad Institute Genome Sequencing Center for Infectious Disease"/>
            <person name="Wu L."/>
            <person name="Ma J."/>
        </authorList>
    </citation>
    <scope>NUCLEOTIDE SEQUENCE [LARGE SCALE GENOMIC DNA]</scope>
    <source>
        <strain evidence="7">CGMCC 4.1469</strain>
    </source>
</reference>
<organism evidence="6 7">
    <name type="scientific">Kitasatospora aburaviensis</name>
    <dbReference type="NCBI Taxonomy" id="67265"/>
    <lineage>
        <taxon>Bacteria</taxon>
        <taxon>Bacillati</taxon>
        <taxon>Actinomycetota</taxon>
        <taxon>Actinomycetes</taxon>
        <taxon>Kitasatosporales</taxon>
        <taxon>Streptomycetaceae</taxon>
        <taxon>Kitasatospora</taxon>
    </lineage>
</organism>
<keyword evidence="2" id="KW-0808">Transferase</keyword>
<feature type="domain" description="Beta-ketoacyl-[acyl-carrier-protein] synthase III N-terminal" evidence="5">
    <location>
        <begin position="107"/>
        <end position="184"/>
    </location>
</feature>
<protein>
    <submittedName>
        <fullName evidence="6">3-oxoacyl-ACP synthase III family protein</fullName>
    </submittedName>
</protein>
<dbReference type="SUPFAM" id="SSF53901">
    <property type="entry name" value="Thiolase-like"/>
    <property type="match status" value="1"/>
</dbReference>
<keyword evidence="3" id="KW-0012">Acyltransferase</keyword>